<dbReference type="AlphaFoldDB" id="A0A1W1V386"/>
<dbReference type="Proteomes" id="UP000192408">
    <property type="component" value="Unassembled WGS sequence"/>
</dbReference>
<keyword evidence="2" id="KW-1185">Reference proteome</keyword>
<proteinExistence type="predicted"/>
<dbReference type="Gene3D" id="3.40.50.1000">
    <property type="entry name" value="HAD superfamily/HAD-like"/>
    <property type="match status" value="1"/>
</dbReference>
<dbReference type="NCBIfam" id="TIGR01484">
    <property type="entry name" value="HAD-SF-IIB"/>
    <property type="match status" value="1"/>
</dbReference>
<dbReference type="Gene3D" id="3.30.1240.10">
    <property type="match status" value="1"/>
</dbReference>
<dbReference type="SFLD" id="SFLDG01140">
    <property type="entry name" value="C2.B:_Phosphomannomutase_and_P"/>
    <property type="match status" value="1"/>
</dbReference>
<evidence type="ECO:0000313" key="1">
    <source>
        <dbReference type="EMBL" id="SMB87746.1"/>
    </source>
</evidence>
<dbReference type="SUPFAM" id="SSF56784">
    <property type="entry name" value="HAD-like"/>
    <property type="match status" value="1"/>
</dbReference>
<dbReference type="STRING" id="1122938.SAMN05660772_01078"/>
<protein>
    <recommendedName>
        <fullName evidence="3">Sugar-phosphatase</fullName>
    </recommendedName>
</protein>
<evidence type="ECO:0008006" key="3">
    <source>
        <dbReference type="Google" id="ProtNLM"/>
    </source>
</evidence>
<dbReference type="Pfam" id="PF08282">
    <property type="entry name" value="Hydrolase_3"/>
    <property type="match status" value="1"/>
</dbReference>
<dbReference type="GO" id="GO:0005829">
    <property type="term" value="C:cytosol"/>
    <property type="evidence" value="ECO:0007669"/>
    <property type="project" value="TreeGrafter"/>
</dbReference>
<dbReference type="InterPro" id="IPR036412">
    <property type="entry name" value="HAD-like_sf"/>
</dbReference>
<dbReference type="GO" id="GO:0000287">
    <property type="term" value="F:magnesium ion binding"/>
    <property type="evidence" value="ECO:0007669"/>
    <property type="project" value="TreeGrafter"/>
</dbReference>
<dbReference type="InterPro" id="IPR000150">
    <property type="entry name" value="Cof"/>
</dbReference>
<dbReference type="SFLD" id="SFLDS00003">
    <property type="entry name" value="Haloacid_Dehalogenase"/>
    <property type="match status" value="1"/>
</dbReference>
<organism evidence="1 2">
    <name type="scientific">Pasteurella testudinis DSM 23072</name>
    <dbReference type="NCBI Taxonomy" id="1122938"/>
    <lineage>
        <taxon>Bacteria</taxon>
        <taxon>Pseudomonadati</taxon>
        <taxon>Pseudomonadota</taxon>
        <taxon>Gammaproteobacteria</taxon>
        <taxon>Pasteurellales</taxon>
        <taxon>Pasteurellaceae</taxon>
        <taxon>Pasteurella</taxon>
    </lineage>
</organism>
<dbReference type="InterPro" id="IPR006379">
    <property type="entry name" value="HAD-SF_hydro_IIB"/>
</dbReference>
<reference evidence="2" key="1">
    <citation type="submission" date="2017-04" db="EMBL/GenBank/DDBJ databases">
        <authorList>
            <person name="Varghese N."/>
            <person name="Submissions S."/>
        </authorList>
    </citation>
    <scope>NUCLEOTIDE SEQUENCE [LARGE SCALE GENOMIC DNA]</scope>
    <source>
        <strain evidence="2">DSM 23072</strain>
    </source>
</reference>
<evidence type="ECO:0000313" key="2">
    <source>
        <dbReference type="Proteomes" id="UP000192408"/>
    </source>
</evidence>
<sequence length="272" mass="29625">MSKYKLIALDLDGTLLNTQKEISARNHAAITAARAQGVYVILASGRPYIGMQKYMRQLGMTGDDDYVLCFNGARVERATDGYVINSRMLSGKDAKRVAQHAQQMGLNTHAFSPTRGLITPQASFYTQHEADSNGIDFTIMDFAELEDGEPIIKSMIIDPPERLDPFAAAVPTALSQRYTVVRSAPFFLEFIHPQANKGAGVASLAQHLQIQPEDIICCGDAGNDLHMLQYAGLGVAMGNATDELKAIADYITADNNSSGVAEVIEKFILHSR</sequence>
<dbReference type="GO" id="GO:0016791">
    <property type="term" value="F:phosphatase activity"/>
    <property type="evidence" value="ECO:0007669"/>
    <property type="project" value="TreeGrafter"/>
</dbReference>
<dbReference type="PANTHER" id="PTHR10000:SF8">
    <property type="entry name" value="HAD SUPERFAMILY HYDROLASE-LIKE, TYPE 3"/>
    <property type="match status" value="1"/>
</dbReference>
<dbReference type="EMBL" id="FWWV01000035">
    <property type="protein sequence ID" value="SMB87746.1"/>
    <property type="molecule type" value="Genomic_DNA"/>
</dbReference>
<name>A0A1W1V386_9PAST</name>
<dbReference type="InterPro" id="IPR023214">
    <property type="entry name" value="HAD_sf"/>
</dbReference>
<dbReference type="PANTHER" id="PTHR10000">
    <property type="entry name" value="PHOSPHOSERINE PHOSPHATASE"/>
    <property type="match status" value="1"/>
</dbReference>
<gene>
    <name evidence="1" type="ORF">SAMN05660772_01078</name>
</gene>
<dbReference type="PROSITE" id="PS01229">
    <property type="entry name" value="COF_2"/>
    <property type="match status" value="1"/>
</dbReference>
<dbReference type="RefSeq" id="WP_084257625.1">
    <property type="nucleotide sequence ID" value="NZ_FWWV01000035.1"/>
</dbReference>
<dbReference type="CDD" id="cd07516">
    <property type="entry name" value="HAD_Pase"/>
    <property type="match status" value="1"/>
</dbReference>
<accession>A0A1W1V386</accession>
<dbReference type="SFLD" id="SFLDG01144">
    <property type="entry name" value="C2.B.4:_PGP_Like"/>
    <property type="match status" value="1"/>
</dbReference>
<dbReference type="NCBIfam" id="TIGR00099">
    <property type="entry name" value="Cof-subfamily"/>
    <property type="match status" value="1"/>
</dbReference>
<dbReference type="PROSITE" id="PS01228">
    <property type="entry name" value="COF_1"/>
    <property type="match status" value="1"/>
</dbReference>